<name>A0A8H5BWU9_9AGAR</name>
<evidence type="ECO:0000256" key="2">
    <source>
        <dbReference type="PROSITE-ProRule" id="PRU00505"/>
    </source>
</evidence>
<comment type="caution">
    <text evidence="5">The sequence shown here is derived from an EMBL/GenBank/DDBJ whole genome shotgun (WGS) entry which is preliminary data.</text>
</comment>
<feature type="region of interest" description="Disordered" evidence="3">
    <location>
        <begin position="136"/>
        <end position="176"/>
    </location>
</feature>
<keyword evidence="6" id="KW-1185">Reference proteome</keyword>
<feature type="compositionally biased region" description="Polar residues" evidence="3">
    <location>
        <begin position="322"/>
        <end position="340"/>
    </location>
</feature>
<feature type="region of interest" description="Disordered" evidence="3">
    <location>
        <begin position="312"/>
        <end position="340"/>
    </location>
</feature>
<feature type="region of interest" description="Disordered" evidence="3">
    <location>
        <begin position="384"/>
        <end position="403"/>
    </location>
</feature>
<feature type="DNA-binding region" description="TEA" evidence="2">
    <location>
        <begin position="25"/>
        <end position="99"/>
    </location>
</feature>
<comment type="similarity">
    <text evidence="1">Belongs to the TEC1 family.</text>
</comment>
<gene>
    <name evidence="5" type="ORF">D9619_005546</name>
</gene>
<feature type="compositionally biased region" description="Low complexity" evidence="3">
    <location>
        <begin position="286"/>
        <end position="296"/>
    </location>
</feature>
<dbReference type="SMART" id="SM00426">
    <property type="entry name" value="TEA"/>
    <property type="match status" value="1"/>
</dbReference>
<dbReference type="AlphaFoldDB" id="A0A8H5BWU9"/>
<dbReference type="Pfam" id="PF01285">
    <property type="entry name" value="TEA"/>
    <property type="match status" value="1"/>
</dbReference>
<feature type="region of interest" description="Disordered" evidence="3">
    <location>
        <begin position="1"/>
        <end position="28"/>
    </location>
</feature>
<feature type="compositionally biased region" description="Low complexity" evidence="3">
    <location>
        <begin position="524"/>
        <end position="557"/>
    </location>
</feature>
<feature type="domain" description="TEA" evidence="4">
    <location>
        <begin position="25"/>
        <end position="99"/>
    </location>
</feature>
<dbReference type="InterPro" id="IPR038096">
    <property type="entry name" value="TEA/ATTS_sf"/>
</dbReference>
<reference evidence="5 6" key="1">
    <citation type="journal article" date="2020" name="ISME J.">
        <title>Uncovering the hidden diversity of litter-decomposition mechanisms in mushroom-forming fungi.</title>
        <authorList>
            <person name="Floudas D."/>
            <person name="Bentzer J."/>
            <person name="Ahren D."/>
            <person name="Johansson T."/>
            <person name="Persson P."/>
            <person name="Tunlid A."/>
        </authorList>
    </citation>
    <scope>NUCLEOTIDE SEQUENCE [LARGE SCALE GENOMIC DNA]</scope>
    <source>
        <strain evidence="5 6">CBS 101986</strain>
    </source>
</reference>
<evidence type="ECO:0000313" key="5">
    <source>
        <dbReference type="EMBL" id="KAF5330783.1"/>
    </source>
</evidence>
<dbReference type="OrthoDB" id="10006572at2759"/>
<dbReference type="Proteomes" id="UP000567179">
    <property type="component" value="Unassembled WGS sequence"/>
</dbReference>
<feature type="compositionally biased region" description="Low complexity" evidence="3">
    <location>
        <begin position="392"/>
        <end position="403"/>
    </location>
</feature>
<dbReference type="GO" id="GO:0003700">
    <property type="term" value="F:DNA-binding transcription factor activity"/>
    <property type="evidence" value="ECO:0007669"/>
    <property type="project" value="InterPro"/>
</dbReference>
<dbReference type="PROSITE" id="PS51088">
    <property type="entry name" value="TEA_2"/>
    <property type="match status" value="1"/>
</dbReference>
<feature type="region of interest" description="Disordered" evidence="3">
    <location>
        <begin position="210"/>
        <end position="241"/>
    </location>
</feature>
<feature type="region of interest" description="Disordered" evidence="3">
    <location>
        <begin position="515"/>
        <end position="560"/>
    </location>
</feature>
<feature type="compositionally biased region" description="Low complexity" evidence="3">
    <location>
        <begin position="151"/>
        <end position="161"/>
    </location>
</feature>
<proteinExistence type="inferred from homology"/>
<feature type="compositionally biased region" description="Polar residues" evidence="3">
    <location>
        <begin position="616"/>
        <end position="634"/>
    </location>
</feature>
<evidence type="ECO:0000256" key="3">
    <source>
        <dbReference type="SAM" id="MobiDB-lite"/>
    </source>
</evidence>
<evidence type="ECO:0000313" key="6">
    <source>
        <dbReference type="Proteomes" id="UP000567179"/>
    </source>
</evidence>
<feature type="region of interest" description="Disordered" evidence="3">
    <location>
        <begin position="277"/>
        <end position="296"/>
    </location>
</feature>
<sequence length="634" mass="67398">MTTTRPKKHDSSITPQRKHRKLLKDGSGTEVWPESIEKIFVQGLREYWESPYATYSQSRGRSRWRNQFLVDYLQKQGIERSKKQVASHIQVLRNMWKGEPEFHLVAGGDELYSADSESPLSLPVKLEEHYDPSSNLIPFDWDEQHAGGSGSSNPVSPNFSPADSQAEFPPTPEHRPNVALYPSSAFDYSAAKMPMSAGANMLQFQMLQQQQNQYGQFPPSQPSPSPFASAQNGMWNGSPSDFGVPAPLPHFDQFGAPLNKFNSSSPYSAYGTVSPASLTSPAPTGHAHSQSQSLRSAAQLNRQLTATPSHYHRYSAPAPLGPTSSRGTPAPQAGSSSTKVASVQLRADGMTPFSVKVDALALPGVAVQPPFELRICLGVPLPPNGASPPSPSRSGSSVSTNPTAHGFQASVVLPGPWTSTGRCITRAYSVNGTTQTPLSAEQGPLQLAEVGSNSITATLPDSALGRCRWLDASLITQEILVDGTTVLFLSYELDRQTGGPMPSAALRGYQKYRGVSSSPPFPTSSPANTTSSTHASSASPLPYSLHSSSNASSASSSPFGGAHTKIGSSSVFPHGTHSNNSSISSLGSLGGSLTSASSSATIHGGAYNLPQPASPYGQQSHYVSPQSMSMRRPF</sequence>
<accession>A0A8H5BWU9</accession>
<dbReference type="EMBL" id="JAACJJ010000001">
    <property type="protein sequence ID" value="KAF5330783.1"/>
    <property type="molecule type" value="Genomic_DNA"/>
</dbReference>
<feature type="region of interest" description="Disordered" evidence="3">
    <location>
        <begin position="610"/>
        <end position="634"/>
    </location>
</feature>
<dbReference type="InterPro" id="IPR000818">
    <property type="entry name" value="TEA/ATTS_dom"/>
</dbReference>
<organism evidence="5 6">
    <name type="scientific">Psilocybe cf. subviscida</name>
    <dbReference type="NCBI Taxonomy" id="2480587"/>
    <lineage>
        <taxon>Eukaryota</taxon>
        <taxon>Fungi</taxon>
        <taxon>Dikarya</taxon>
        <taxon>Basidiomycota</taxon>
        <taxon>Agaricomycotina</taxon>
        <taxon>Agaricomycetes</taxon>
        <taxon>Agaricomycetidae</taxon>
        <taxon>Agaricales</taxon>
        <taxon>Agaricineae</taxon>
        <taxon>Strophariaceae</taxon>
        <taxon>Psilocybe</taxon>
    </lineage>
</organism>
<dbReference type="Gene3D" id="6.10.20.40">
    <property type="entry name" value="TEA/ATTS domain"/>
    <property type="match status" value="1"/>
</dbReference>
<protein>
    <recommendedName>
        <fullName evidence="4">TEA domain-containing protein</fullName>
    </recommendedName>
</protein>
<evidence type="ECO:0000259" key="4">
    <source>
        <dbReference type="PROSITE" id="PS51088"/>
    </source>
</evidence>
<evidence type="ECO:0000256" key="1">
    <source>
        <dbReference type="ARBA" id="ARBA00008421"/>
    </source>
</evidence>